<dbReference type="Pfam" id="PF05004">
    <property type="entry name" value="IFRD"/>
    <property type="match status" value="1"/>
</dbReference>
<sequence>MNIRTRKSNHRAANDTVSETESFEELSYFIPLLKEKKSAVRVGALKNIIEVTSFQQRTDQLHEIEIDLIDVVCGILTTPNKEEEELKLAIQAIELLSIHTGTLRHDFFKRVKGFLSPIITDSTEYHSVVLVCGAIEALSVTCLMNCSQPDSYDHTIEFIADIIRTEKNKQILNSALKAWILLLTKLDKSKINQHLELLDRISELPSSGNNDLRITSAIAVAFLVSEIDPSSLSPVEGDSDYEDDDEDYDEDEEDEEDEGSSHTDNGHSAQESNIQDEEEEEEEEEEYSDSDSEDYENYDGDNEIIQLVEDLVLNSSEKTKAKVRSNALLRKVLKTLKAGDPPREYLQVTSETYFFEGWRAYIQLHQFKKVLRNGLTFQWNLNKDLRSLFKTQSFSNHEMERHRRSIQPSKSKQRTQSLKKDRRNTSAVYAYHHNDA</sequence>
<dbReference type="InterPro" id="IPR007701">
    <property type="entry name" value="Interferon-rel_develop_reg_N"/>
</dbReference>
<dbReference type="Proteomes" id="UP000007797">
    <property type="component" value="Unassembled WGS sequence"/>
</dbReference>
<dbReference type="AlphaFoldDB" id="F4Q5S1"/>
<feature type="region of interest" description="Disordered" evidence="2">
    <location>
        <begin position="396"/>
        <end position="426"/>
    </location>
</feature>
<dbReference type="OrthoDB" id="18978at2759"/>
<reference evidence="5" key="1">
    <citation type="journal article" date="2011" name="Genome Res.">
        <title>Phylogeny-wide analysis of social amoeba genomes highlights ancient origins for complex intercellular communication.</title>
        <authorList>
            <person name="Heidel A.J."/>
            <person name="Lawal H.M."/>
            <person name="Felder M."/>
            <person name="Schilde C."/>
            <person name="Helps N.R."/>
            <person name="Tunggal B."/>
            <person name="Rivero F."/>
            <person name="John U."/>
            <person name="Schleicher M."/>
            <person name="Eichinger L."/>
            <person name="Platzer M."/>
            <person name="Noegel A.A."/>
            <person name="Schaap P."/>
            <person name="Gloeckner G."/>
        </authorList>
    </citation>
    <scope>NUCLEOTIDE SEQUENCE [LARGE SCALE GENOMIC DNA]</scope>
    <source>
        <strain evidence="5">SH3</strain>
    </source>
</reference>
<evidence type="ECO:0000313" key="5">
    <source>
        <dbReference type="Proteomes" id="UP000007797"/>
    </source>
</evidence>
<dbReference type="SUPFAM" id="SSF48371">
    <property type="entry name" value="ARM repeat"/>
    <property type="match status" value="1"/>
</dbReference>
<proteinExistence type="inferred from homology"/>
<dbReference type="EMBL" id="GL883021">
    <property type="protein sequence ID" value="EGG17330.1"/>
    <property type="molecule type" value="Genomic_DNA"/>
</dbReference>
<gene>
    <name evidence="4" type="ORF">DFA_08325</name>
</gene>
<protein>
    <recommendedName>
        <fullName evidence="3">Interferon-related developmental regulator N-terminal domain-containing protein</fullName>
    </recommendedName>
</protein>
<dbReference type="PANTHER" id="PTHR12354:SF1">
    <property type="entry name" value="INTERFERON-RELATED DEVELOPMENTAL REGULATOR 1"/>
    <property type="match status" value="1"/>
</dbReference>
<dbReference type="GeneID" id="14869203"/>
<dbReference type="Gene3D" id="1.25.10.10">
    <property type="entry name" value="Leucine-rich Repeat Variant"/>
    <property type="match status" value="1"/>
</dbReference>
<feature type="domain" description="Interferon-related developmental regulator N-terminal" evidence="3">
    <location>
        <begin position="14"/>
        <end position="322"/>
    </location>
</feature>
<dbReference type="STRING" id="1054147.F4Q5S1"/>
<dbReference type="InterPro" id="IPR011989">
    <property type="entry name" value="ARM-like"/>
</dbReference>
<evidence type="ECO:0000256" key="1">
    <source>
        <dbReference type="ARBA" id="ARBA00008828"/>
    </source>
</evidence>
<dbReference type="InterPro" id="IPR039777">
    <property type="entry name" value="IFRD"/>
</dbReference>
<evidence type="ECO:0000313" key="4">
    <source>
        <dbReference type="EMBL" id="EGG17330.1"/>
    </source>
</evidence>
<feature type="compositionally biased region" description="Acidic residues" evidence="2">
    <location>
        <begin position="274"/>
        <end position="298"/>
    </location>
</feature>
<keyword evidence="5" id="KW-1185">Reference proteome</keyword>
<accession>F4Q5S1</accession>
<feature type="region of interest" description="Disordered" evidence="2">
    <location>
        <begin position="231"/>
        <end position="298"/>
    </location>
</feature>
<evidence type="ECO:0000259" key="3">
    <source>
        <dbReference type="Pfam" id="PF05004"/>
    </source>
</evidence>
<feature type="compositionally biased region" description="Polar residues" evidence="2">
    <location>
        <begin position="406"/>
        <end position="416"/>
    </location>
</feature>
<dbReference type="RefSeq" id="XP_004355814.1">
    <property type="nucleotide sequence ID" value="XM_004355761.1"/>
</dbReference>
<name>F4Q5S1_CACFS</name>
<comment type="similarity">
    <text evidence="1">Belongs to the IFRD family.</text>
</comment>
<evidence type="ECO:0000256" key="2">
    <source>
        <dbReference type="SAM" id="MobiDB-lite"/>
    </source>
</evidence>
<feature type="compositionally biased region" description="Acidic residues" evidence="2">
    <location>
        <begin position="237"/>
        <end position="258"/>
    </location>
</feature>
<dbReference type="KEGG" id="dfa:DFA_08325"/>
<dbReference type="InterPro" id="IPR016024">
    <property type="entry name" value="ARM-type_fold"/>
</dbReference>
<dbReference type="OMA" id="WRKYIQL"/>
<dbReference type="PANTHER" id="PTHR12354">
    <property type="entry name" value="INTERFERON-RELATED DEVELOPMENTAL REGULATOR"/>
    <property type="match status" value="1"/>
</dbReference>
<organism evidence="4 5">
    <name type="scientific">Cavenderia fasciculata</name>
    <name type="common">Slime mold</name>
    <name type="synonym">Dictyostelium fasciculatum</name>
    <dbReference type="NCBI Taxonomy" id="261658"/>
    <lineage>
        <taxon>Eukaryota</taxon>
        <taxon>Amoebozoa</taxon>
        <taxon>Evosea</taxon>
        <taxon>Eumycetozoa</taxon>
        <taxon>Dictyostelia</taxon>
        <taxon>Acytosteliales</taxon>
        <taxon>Cavenderiaceae</taxon>
        <taxon>Cavenderia</taxon>
    </lineage>
</organism>